<accession>A4WTA2</accession>
<dbReference type="KEGG" id="rsq:Rsph17025_1723"/>
<dbReference type="AlphaFoldDB" id="A4WTA2"/>
<evidence type="ECO:0000313" key="1">
    <source>
        <dbReference type="EMBL" id="ABP70616.1"/>
    </source>
</evidence>
<dbReference type="STRING" id="349102.Rsph17025_1723"/>
<name>A4WTA2_CERS5</name>
<reference evidence="1" key="1">
    <citation type="submission" date="2007-04" db="EMBL/GenBank/DDBJ databases">
        <title>Complete sequence of chromosome of Rhodobacter sphaeroides ATCC 17025.</title>
        <authorList>
            <consortium name="US DOE Joint Genome Institute"/>
            <person name="Copeland A."/>
            <person name="Lucas S."/>
            <person name="Lapidus A."/>
            <person name="Barry K."/>
            <person name="Detter J.C."/>
            <person name="Glavina del Rio T."/>
            <person name="Hammon N."/>
            <person name="Israni S."/>
            <person name="Dalin E."/>
            <person name="Tice H."/>
            <person name="Pitluck S."/>
            <person name="Chertkov O."/>
            <person name="Brettin T."/>
            <person name="Bruce D."/>
            <person name="Han C."/>
            <person name="Schmutz J."/>
            <person name="Larimer F."/>
            <person name="Land M."/>
            <person name="Hauser L."/>
            <person name="Kyrpides N."/>
            <person name="Kim E."/>
            <person name="Richardson P."/>
            <person name="Mackenzie C."/>
            <person name="Choudhary M."/>
            <person name="Donohue T.J."/>
            <person name="Kaplan S."/>
        </authorList>
    </citation>
    <scope>NUCLEOTIDE SEQUENCE [LARGE SCALE GENOMIC DNA]</scope>
    <source>
        <strain evidence="1">ATCC 17025</strain>
    </source>
</reference>
<dbReference type="EMBL" id="CP000661">
    <property type="protein sequence ID" value="ABP70616.1"/>
    <property type="molecule type" value="Genomic_DNA"/>
</dbReference>
<dbReference type="HOGENOM" id="CLU_2540415_0_0_5"/>
<sequence length="83" mass="8883">MTAQHRQPAQQAHVTGLTHIRVADLRMTVLEAEGTVQLVVAREGDAGCFTTFFNEFCDEATAGQLRLLADAVASAWAALGRLG</sequence>
<gene>
    <name evidence="1" type="ordered locus">Rsph17025_1723</name>
</gene>
<protein>
    <submittedName>
        <fullName evidence="1">Uncharacterized protein</fullName>
    </submittedName>
</protein>
<organism evidence="1">
    <name type="scientific">Cereibacter sphaeroides (strain ATCC 17025 / ATH 2.4.3)</name>
    <name type="common">Rhodobacter sphaeroides</name>
    <dbReference type="NCBI Taxonomy" id="349102"/>
    <lineage>
        <taxon>Bacteria</taxon>
        <taxon>Pseudomonadati</taxon>
        <taxon>Pseudomonadota</taxon>
        <taxon>Alphaproteobacteria</taxon>
        <taxon>Rhodobacterales</taxon>
        <taxon>Paracoccaceae</taxon>
        <taxon>Cereibacter</taxon>
    </lineage>
</organism>
<dbReference type="BioCyc" id="RSPH349102:G1G8M-1774-MONOMER"/>
<proteinExistence type="predicted"/>